<accession>A0A8G1A0P1</accession>
<gene>
    <name evidence="1" type="ORF">E2N92_03355</name>
</gene>
<dbReference type="AlphaFoldDB" id="A0A8G1A0P1"/>
<reference evidence="1" key="1">
    <citation type="journal article" date="2005" name="Int. J. Syst. Evol. Microbiol.">
        <title>Methanofollis formosanus sp. nov., isolated from a fish pond.</title>
        <authorList>
            <person name="Wu S.Y."/>
            <person name="Chen S.C."/>
            <person name="Lai M.C."/>
        </authorList>
    </citation>
    <scope>NUCLEOTIDE SEQUENCE</scope>
    <source>
        <strain evidence="1">ML15</strain>
    </source>
</reference>
<proteinExistence type="predicted"/>
<sequence>MRSAVLIGALSTNFGGESGKERGVPAVGHIDVRMSTRKMNEAIRRIKIIRGVNRYVLGFENWW</sequence>
<name>A0A8G1A0P1_9EURY</name>
<reference evidence="1" key="2">
    <citation type="submission" date="2019-03" db="EMBL/GenBank/DDBJ databases">
        <authorList>
            <person name="Chen S.-C."/>
            <person name="Wu S.-Y."/>
            <person name="Lai M.-C."/>
        </authorList>
    </citation>
    <scope>NUCLEOTIDE SEQUENCE</scope>
    <source>
        <strain evidence="1">ML15</strain>
    </source>
</reference>
<dbReference type="KEGG" id="mfk:E2N92_03355"/>
<dbReference type="Proteomes" id="UP000826709">
    <property type="component" value="Chromosome"/>
</dbReference>
<protein>
    <submittedName>
        <fullName evidence="1">Uncharacterized protein</fullName>
    </submittedName>
</protein>
<evidence type="ECO:0000313" key="2">
    <source>
        <dbReference type="Proteomes" id="UP000826709"/>
    </source>
</evidence>
<dbReference type="EMBL" id="CP037968">
    <property type="protein sequence ID" value="QYZ78533.1"/>
    <property type="molecule type" value="Genomic_DNA"/>
</dbReference>
<organism evidence="1 2">
    <name type="scientific">Methanofollis formosanus</name>
    <dbReference type="NCBI Taxonomy" id="299308"/>
    <lineage>
        <taxon>Archaea</taxon>
        <taxon>Methanobacteriati</taxon>
        <taxon>Methanobacteriota</taxon>
        <taxon>Stenosarchaea group</taxon>
        <taxon>Methanomicrobia</taxon>
        <taxon>Methanomicrobiales</taxon>
        <taxon>Methanomicrobiaceae</taxon>
        <taxon>Methanofollis</taxon>
    </lineage>
</organism>
<keyword evidence="2" id="KW-1185">Reference proteome</keyword>
<dbReference type="RefSeq" id="WP_220682293.1">
    <property type="nucleotide sequence ID" value="NZ_CP037968.1"/>
</dbReference>
<evidence type="ECO:0000313" key="1">
    <source>
        <dbReference type="EMBL" id="QYZ78533.1"/>
    </source>
</evidence>